<evidence type="ECO:0000256" key="7">
    <source>
        <dbReference type="PROSITE-ProRule" id="PRU00023"/>
    </source>
</evidence>
<dbReference type="PROSITE" id="PS50297">
    <property type="entry name" value="ANK_REP_REGION"/>
    <property type="match status" value="2"/>
</dbReference>
<organism evidence="9 10">
    <name type="scientific">Fusarium redolens</name>
    <dbReference type="NCBI Taxonomy" id="48865"/>
    <lineage>
        <taxon>Eukaryota</taxon>
        <taxon>Fungi</taxon>
        <taxon>Dikarya</taxon>
        <taxon>Ascomycota</taxon>
        <taxon>Pezizomycotina</taxon>
        <taxon>Sordariomycetes</taxon>
        <taxon>Hypocreomycetidae</taxon>
        <taxon>Hypocreales</taxon>
        <taxon>Nectriaceae</taxon>
        <taxon>Fusarium</taxon>
        <taxon>Fusarium redolens species complex</taxon>
    </lineage>
</organism>
<sequence length="952" mass="108181">MRELNLPTNRDWTTPYKQDLAEKTISETSTLQEIARYLYVDPEEPDPHQLLMLAIEKVNKAVLNSLIHNLNFNIDINQRDAKGRTALTQAVKAGNREIVEYLLEIEGIDVNAPGEDGDYPITWAIRNNNDWVRSGLVFGRPCKPPLISLLLEKEELNVERIESDGQSPFLLALNCEYFLRLEDFLKDLLDSAKFNPNILDGNLRSPPSLAAEKSASTVVTALLKSPKVEACSQDKDGRTPLVWSILGNRVENMELLLKRDDSGVNTPDIEGRTPLSYASEKCNLGMVKALLHKCGENADQPDRDGRTPLSWAFQREPAIDPIFVPKKPASWAPQTTSRGFGTTPKSQNEEIVEYLINTGHADPHFKDNNKRTPFSWAVTTNNLDTVKYLVQHPEVDVNDPDKDRRTPLSWSAEQGYIRVVEYLLSIDDIDVNIEDNKNQSPIFWATQTKNVRMIKLFREKDVKALHTMVTKRDDVEKVKLLLEAGYDASRVDANGRTPLHRAVATGNLESAKLLIHKCPQSVNEKDEDDQTPLQLPVKFSRHMLQLLVESSAVTDEIEQHTWFNGNDGDLHDIVCLSHIGNNQYLQFMSTDRFSAEFPQHRRLIEPGMRLFISKDSPPLWASTSHFGFNGFNPDTNDARLHVKVQSYGPPQNGSAEILVGMATSFPGLLLQCLGSPKSSVMEQVISGVAIQRLRSTNNSEDGPGSFFSTLPKSIIPRDVVDFILQFIDTLEKRWDQLLKAVEDYPRSFQGFDHDHSPHDVSESDPLTDSQWSEIIAKELRNQLTDTERIDKLLKGFKKLNQIRRILKSHVESAQTVLDDYYKHKVKGKGHEQVLNAIMRLERQGNLVIDRSEQSLRDLLNFVYVRVSIDEARRSTDIARSMRHLSWMTFMFLPIMCASGLFGMNVNILKDDPDWRWFALTAGVLVSMTMGIWFFLSRNLDDEKVLRHRPGRL</sequence>
<evidence type="ECO:0000313" key="10">
    <source>
        <dbReference type="Proteomes" id="UP000720189"/>
    </source>
</evidence>
<comment type="caution">
    <text evidence="9">The sequence shown here is derived from an EMBL/GenBank/DDBJ whole genome shotgun (WGS) entry which is preliminary data.</text>
</comment>
<dbReference type="InterPro" id="IPR002523">
    <property type="entry name" value="MgTranspt_CorA/ZnTranspt_ZntB"/>
</dbReference>
<dbReference type="PROSITE" id="PS50088">
    <property type="entry name" value="ANK_REPEAT"/>
    <property type="match status" value="2"/>
</dbReference>
<protein>
    <submittedName>
        <fullName evidence="9">Ankyrin repeat-containing domain protein</fullName>
    </submittedName>
</protein>
<proteinExistence type="predicted"/>
<keyword evidence="10" id="KW-1185">Reference proteome</keyword>
<dbReference type="GO" id="GO:0016020">
    <property type="term" value="C:membrane"/>
    <property type="evidence" value="ECO:0007669"/>
    <property type="project" value="UniProtKB-SubCell"/>
</dbReference>
<evidence type="ECO:0000256" key="6">
    <source>
        <dbReference type="ARBA" id="ARBA00023136"/>
    </source>
</evidence>
<accession>A0A9P9FXF8</accession>
<dbReference type="AlphaFoldDB" id="A0A9P9FXF8"/>
<reference evidence="9" key="1">
    <citation type="journal article" date="2021" name="Nat. Commun.">
        <title>Genetic determinants of endophytism in the Arabidopsis root mycobiome.</title>
        <authorList>
            <person name="Mesny F."/>
            <person name="Miyauchi S."/>
            <person name="Thiergart T."/>
            <person name="Pickel B."/>
            <person name="Atanasova L."/>
            <person name="Karlsson M."/>
            <person name="Huettel B."/>
            <person name="Barry K.W."/>
            <person name="Haridas S."/>
            <person name="Chen C."/>
            <person name="Bauer D."/>
            <person name="Andreopoulos W."/>
            <person name="Pangilinan J."/>
            <person name="LaButti K."/>
            <person name="Riley R."/>
            <person name="Lipzen A."/>
            <person name="Clum A."/>
            <person name="Drula E."/>
            <person name="Henrissat B."/>
            <person name="Kohler A."/>
            <person name="Grigoriev I.V."/>
            <person name="Martin F.M."/>
            <person name="Hacquard S."/>
        </authorList>
    </citation>
    <scope>NUCLEOTIDE SEQUENCE</scope>
    <source>
        <strain evidence="9">MPI-CAGE-AT-0023</strain>
    </source>
</reference>
<keyword evidence="6 8" id="KW-0472">Membrane</keyword>
<evidence type="ECO:0000256" key="4">
    <source>
        <dbReference type="ARBA" id="ARBA00022989"/>
    </source>
</evidence>
<dbReference type="SUPFAM" id="SSF144083">
    <property type="entry name" value="Magnesium transport protein CorA, transmembrane region"/>
    <property type="match status" value="1"/>
</dbReference>
<name>A0A9P9FXF8_FUSRE</name>
<dbReference type="RefSeq" id="XP_046041252.1">
    <property type="nucleotide sequence ID" value="XM_046194551.1"/>
</dbReference>
<dbReference type="GeneID" id="70224505"/>
<dbReference type="Pfam" id="PF01544">
    <property type="entry name" value="CorA"/>
    <property type="match status" value="1"/>
</dbReference>
<dbReference type="Gene3D" id="1.20.58.340">
    <property type="entry name" value="Magnesium transport protein CorA, transmembrane region"/>
    <property type="match status" value="1"/>
</dbReference>
<evidence type="ECO:0000256" key="5">
    <source>
        <dbReference type="ARBA" id="ARBA00023043"/>
    </source>
</evidence>
<dbReference type="OrthoDB" id="5428055at2759"/>
<feature type="transmembrane region" description="Helical" evidence="8">
    <location>
        <begin position="884"/>
        <end position="904"/>
    </location>
</feature>
<evidence type="ECO:0000256" key="2">
    <source>
        <dbReference type="ARBA" id="ARBA00022692"/>
    </source>
</evidence>
<keyword evidence="4 8" id="KW-1133">Transmembrane helix</keyword>
<comment type="subcellular location">
    <subcellularLocation>
        <location evidence="1">Membrane</location>
        <topology evidence="1">Multi-pass membrane protein</topology>
    </subcellularLocation>
</comment>
<dbReference type="Proteomes" id="UP000720189">
    <property type="component" value="Unassembled WGS sequence"/>
</dbReference>
<feature type="repeat" description="ANK" evidence="7">
    <location>
        <begin position="82"/>
        <end position="104"/>
    </location>
</feature>
<evidence type="ECO:0000256" key="3">
    <source>
        <dbReference type="ARBA" id="ARBA00022737"/>
    </source>
</evidence>
<keyword evidence="2 8" id="KW-0812">Transmembrane</keyword>
<dbReference type="GO" id="GO:0046873">
    <property type="term" value="F:metal ion transmembrane transporter activity"/>
    <property type="evidence" value="ECO:0007669"/>
    <property type="project" value="InterPro"/>
</dbReference>
<keyword evidence="5 7" id="KW-0040">ANK repeat</keyword>
<dbReference type="InterPro" id="IPR045863">
    <property type="entry name" value="CorA_TM1_TM2"/>
</dbReference>
<dbReference type="Pfam" id="PF12796">
    <property type="entry name" value="Ank_2"/>
    <property type="match status" value="3"/>
</dbReference>
<dbReference type="Gene3D" id="1.25.40.20">
    <property type="entry name" value="Ankyrin repeat-containing domain"/>
    <property type="match status" value="3"/>
</dbReference>
<dbReference type="PANTHER" id="PTHR24198">
    <property type="entry name" value="ANKYRIN REPEAT AND PROTEIN KINASE DOMAIN-CONTAINING PROTEIN"/>
    <property type="match status" value="1"/>
</dbReference>
<dbReference type="InterPro" id="IPR036770">
    <property type="entry name" value="Ankyrin_rpt-contain_sf"/>
</dbReference>
<dbReference type="Pfam" id="PF00023">
    <property type="entry name" value="Ank"/>
    <property type="match status" value="1"/>
</dbReference>
<feature type="repeat" description="ANK" evidence="7">
    <location>
        <begin position="494"/>
        <end position="515"/>
    </location>
</feature>
<dbReference type="InterPro" id="IPR002110">
    <property type="entry name" value="Ankyrin_rpt"/>
</dbReference>
<evidence type="ECO:0000256" key="8">
    <source>
        <dbReference type="SAM" id="Phobius"/>
    </source>
</evidence>
<gene>
    <name evidence="9" type="ORF">BKA55DRAFT_586370</name>
</gene>
<evidence type="ECO:0000256" key="1">
    <source>
        <dbReference type="ARBA" id="ARBA00004141"/>
    </source>
</evidence>
<evidence type="ECO:0000313" key="9">
    <source>
        <dbReference type="EMBL" id="KAH7207877.1"/>
    </source>
</evidence>
<feature type="transmembrane region" description="Helical" evidence="8">
    <location>
        <begin position="916"/>
        <end position="935"/>
    </location>
</feature>
<dbReference type="PANTHER" id="PTHR24198:SF165">
    <property type="entry name" value="ANKYRIN REPEAT-CONTAINING PROTEIN-RELATED"/>
    <property type="match status" value="1"/>
</dbReference>
<dbReference type="SUPFAM" id="SSF48403">
    <property type="entry name" value="Ankyrin repeat"/>
    <property type="match status" value="2"/>
</dbReference>
<keyword evidence="3" id="KW-0677">Repeat</keyword>
<dbReference type="EMBL" id="JAGMUX010000034">
    <property type="protein sequence ID" value="KAH7207877.1"/>
    <property type="molecule type" value="Genomic_DNA"/>
</dbReference>
<dbReference type="SMART" id="SM00248">
    <property type="entry name" value="ANK"/>
    <property type="match status" value="11"/>
</dbReference>